<dbReference type="GO" id="GO:0004527">
    <property type="term" value="F:exonuclease activity"/>
    <property type="evidence" value="ECO:0007669"/>
    <property type="project" value="UniProtKB-KW"/>
</dbReference>
<evidence type="ECO:0000259" key="1">
    <source>
        <dbReference type="Pfam" id="PF03372"/>
    </source>
</evidence>
<evidence type="ECO:0000313" key="3">
    <source>
        <dbReference type="Proteomes" id="UP000317909"/>
    </source>
</evidence>
<keyword evidence="2" id="KW-0269">Exonuclease</keyword>
<dbReference type="KEGG" id="llh:I41_44380"/>
<protein>
    <submittedName>
        <fullName evidence="2">Endonuclease/Exonuclease/phosphatase family protein</fullName>
    </submittedName>
</protein>
<reference evidence="2 3" key="1">
    <citation type="submission" date="2019-02" db="EMBL/GenBank/DDBJ databases">
        <title>Deep-cultivation of Planctomycetes and their phenomic and genomic characterization uncovers novel biology.</title>
        <authorList>
            <person name="Wiegand S."/>
            <person name="Jogler M."/>
            <person name="Boedeker C."/>
            <person name="Pinto D."/>
            <person name="Vollmers J."/>
            <person name="Rivas-Marin E."/>
            <person name="Kohn T."/>
            <person name="Peeters S.H."/>
            <person name="Heuer A."/>
            <person name="Rast P."/>
            <person name="Oberbeckmann S."/>
            <person name="Bunk B."/>
            <person name="Jeske O."/>
            <person name="Meyerdierks A."/>
            <person name="Storesund J.E."/>
            <person name="Kallscheuer N."/>
            <person name="Luecker S."/>
            <person name="Lage O.M."/>
            <person name="Pohl T."/>
            <person name="Merkel B.J."/>
            <person name="Hornburger P."/>
            <person name="Mueller R.-W."/>
            <person name="Bruemmer F."/>
            <person name="Labrenz M."/>
            <person name="Spormann A.M."/>
            <person name="Op den Camp H."/>
            <person name="Overmann J."/>
            <person name="Amann R."/>
            <person name="Jetten M.S.M."/>
            <person name="Mascher T."/>
            <person name="Medema M.H."/>
            <person name="Devos D.P."/>
            <person name="Kaster A.-K."/>
            <person name="Ovreas L."/>
            <person name="Rohde M."/>
            <person name="Galperin M.Y."/>
            <person name="Jogler C."/>
        </authorList>
    </citation>
    <scope>NUCLEOTIDE SEQUENCE [LARGE SCALE GENOMIC DNA]</scope>
    <source>
        <strain evidence="2 3">I41</strain>
    </source>
</reference>
<organism evidence="2 3">
    <name type="scientific">Lacipirellula limnantheis</name>
    <dbReference type="NCBI Taxonomy" id="2528024"/>
    <lineage>
        <taxon>Bacteria</taxon>
        <taxon>Pseudomonadati</taxon>
        <taxon>Planctomycetota</taxon>
        <taxon>Planctomycetia</taxon>
        <taxon>Pirellulales</taxon>
        <taxon>Lacipirellulaceae</taxon>
        <taxon>Lacipirellula</taxon>
    </lineage>
</organism>
<accession>A0A517U3M4</accession>
<dbReference type="PANTHER" id="PTHR41349:SF1">
    <property type="entry name" value="PROTEIN CBG08683"/>
    <property type="match status" value="1"/>
</dbReference>
<dbReference type="GO" id="GO:0004519">
    <property type="term" value="F:endonuclease activity"/>
    <property type="evidence" value="ECO:0007669"/>
    <property type="project" value="UniProtKB-KW"/>
</dbReference>
<dbReference type="SUPFAM" id="SSF56219">
    <property type="entry name" value="DNase I-like"/>
    <property type="match status" value="1"/>
</dbReference>
<name>A0A517U3M4_9BACT</name>
<dbReference type="Gene3D" id="3.60.10.10">
    <property type="entry name" value="Endonuclease/exonuclease/phosphatase"/>
    <property type="match status" value="1"/>
</dbReference>
<keyword evidence="2" id="KW-0540">Nuclease</keyword>
<keyword evidence="2" id="KW-0378">Hydrolase</keyword>
<dbReference type="Pfam" id="PF03372">
    <property type="entry name" value="Exo_endo_phos"/>
    <property type="match status" value="1"/>
</dbReference>
<dbReference type="PANTHER" id="PTHR41349">
    <property type="match status" value="1"/>
</dbReference>
<dbReference type="AlphaFoldDB" id="A0A517U3M4"/>
<evidence type="ECO:0000313" key="2">
    <source>
        <dbReference type="EMBL" id="QDT75228.1"/>
    </source>
</evidence>
<keyword evidence="2" id="KW-0255">Endonuclease</keyword>
<dbReference type="Proteomes" id="UP000317909">
    <property type="component" value="Chromosome"/>
</dbReference>
<dbReference type="InterPro" id="IPR036691">
    <property type="entry name" value="Endo/exonu/phosph_ase_sf"/>
</dbReference>
<proteinExistence type="predicted"/>
<feature type="domain" description="Endonuclease/exonuclease/phosphatase" evidence="1">
    <location>
        <begin position="52"/>
        <end position="308"/>
    </location>
</feature>
<sequence length="318" mass="35414">MRRAEACELAAYIVRRCNILFLWIVATTVALPQCNGEETSTTQPAAEFQVLAWNIWNGGDEARYAEDEAVKRAKQRAIIDVIRASGADVVALVETYGSGEAIAAGLGFHFHPRGTNVSLLSRWPIVADVSVYKPFNCVGAVVQLPDRRQVAVYAAWIHYVDDIWTDPRSRDGRSAADLLAADGESRMVETGAILSGIDAEMAKRPGVPVILAGDFNSNSHLDYVEAAREQYGIVAAWPVTKLVADAGFRDAYRVCRPRIDRAGDRTWSPRFPEQIQDRIDFIFWRGAQVGAVEARRLDRATPRWPSDHAAVWAKFRWE</sequence>
<dbReference type="EMBL" id="CP036339">
    <property type="protein sequence ID" value="QDT75228.1"/>
    <property type="molecule type" value="Genomic_DNA"/>
</dbReference>
<dbReference type="InterPro" id="IPR005135">
    <property type="entry name" value="Endo/exonuclease/phosphatase"/>
</dbReference>
<keyword evidence="3" id="KW-1185">Reference proteome</keyword>
<gene>
    <name evidence="2" type="ORF">I41_44380</name>
</gene>